<accession>A0ABQ3KQ20</accession>
<sequence>MTHGVPGPDRGGHCGHTRRPRRALARRIPVFGFVTGFVTDWLALEMIFYPRIGGLVGELQVLALLG</sequence>
<gene>
    <name evidence="2" type="ORF">GCM10017567_68960</name>
</gene>
<feature type="transmembrane region" description="Helical" evidence="1">
    <location>
        <begin position="28"/>
        <end position="49"/>
    </location>
</feature>
<organism evidence="2 3">
    <name type="scientific">Amycolatopsis bullii</name>
    <dbReference type="NCBI Taxonomy" id="941987"/>
    <lineage>
        <taxon>Bacteria</taxon>
        <taxon>Bacillati</taxon>
        <taxon>Actinomycetota</taxon>
        <taxon>Actinomycetes</taxon>
        <taxon>Pseudonocardiales</taxon>
        <taxon>Pseudonocardiaceae</taxon>
        <taxon>Amycolatopsis</taxon>
    </lineage>
</organism>
<reference evidence="3" key="1">
    <citation type="journal article" date="2019" name="Int. J. Syst. Evol. Microbiol.">
        <title>The Global Catalogue of Microorganisms (GCM) 10K type strain sequencing project: providing services to taxonomists for standard genome sequencing and annotation.</title>
        <authorList>
            <consortium name="The Broad Institute Genomics Platform"/>
            <consortium name="The Broad Institute Genome Sequencing Center for Infectious Disease"/>
            <person name="Wu L."/>
            <person name="Ma J."/>
        </authorList>
    </citation>
    <scope>NUCLEOTIDE SEQUENCE [LARGE SCALE GENOMIC DNA]</scope>
    <source>
        <strain evidence="3">CGMCC 4.7680</strain>
    </source>
</reference>
<protein>
    <submittedName>
        <fullName evidence="2">Uncharacterized protein</fullName>
    </submittedName>
</protein>
<name>A0ABQ3KQ20_9PSEU</name>
<keyword evidence="3" id="KW-1185">Reference proteome</keyword>
<keyword evidence="1" id="KW-0812">Transmembrane</keyword>
<keyword evidence="1" id="KW-0472">Membrane</keyword>
<comment type="caution">
    <text evidence="2">The sequence shown here is derived from an EMBL/GenBank/DDBJ whole genome shotgun (WGS) entry which is preliminary data.</text>
</comment>
<dbReference type="Proteomes" id="UP000649955">
    <property type="component" value="Unassembled WGS sequence"/>
</dbReference>
<dbReference type="EMBL" id="BNAW01000044">
    <property type="protein sequence ID" value="GHG38252.1"/>
    <property type="molecule type" value="Genomic_DNA"/>
</dbReference>
<proteinExistence type="predicted"/>
<evidence type="ECO:0000313" key="3">
    <source>
        <dbReference type="Proteomes" id="UP000649955"/>
    </source>
</evidence>
<evidence type="ECO:0000313" key="2">
    <source>
        <dbReference type="EMBL" id="GHG38252.1"/>
    </source>
</evidence>
<keyword evidence="1" id="KW-1133">Transmembrane helix</keyword>
<evidence type="ECO:0000256" key="1">
    <source>
        <dbReference type="SAM" id="Phobius"/>
    </source>
</evidence>